<dbReference type="InterPro" id="IPR036322">
    <property type="entry name" value="WD40_repeat_dom_sf"/>
</dbReference>
<feature type="repeat" description="WD" evidence="3">
    <location>
        <begin position="195"/>
        <end position="221"/>
    </location>
</feature>
<gene>
    <name evidence="5" type="ORF">GPECTOR_4g935</name>
</gene>
<dbReference type="InterPro" id="IPR001680">
    <property type="entry name" value="WD40_rpt"/>
</dbReference>
<evidence type="ECO:0000256" key="1">
    <source>
        <dbReference type="ARBA" id="ARBA00022574"/>
    </source>
</evidence>
<dbReference type="PROSITE" id="PS50082">
    <property type="entry name" value="WD_REPEATS_2"/>
    <property type="match status" value="1"/>
</dbReference>
<evidence type="ECO:0000256" key="4">
    <source>
        <dbReference type="SAM" id="MobiDB-lite"/>
    </source>
</evidence>
<dbReference type="EMBL" id="LSYV01000005">
    <property type="protein sequence ID" value="KXZ54863.1"/>
    <property type="molecule type" value="Genomic_DNA"/>
</dbReference>
<dbReference type="SUPFAM" id="SSF50978">
    <property type="entry name" value="WD40 repeat-like"/>
    <property type="match status" value="1"/>
</dbReference>
<dbReference type="GO" id="GO:0120330">
    <property type="term" value="C:rixosome complex"/>
    <property type="evidence" value="ECO:0007669"/>
    <property type="project" value="TreeGrafter"/>
</dbReference>
<protein>
    <submittedName>
        <fullName evidence="5">Uncharacterized protein</fullName>
    </submittedName>
</protein>
<dbReference type="PANTHER" id="PTHR18763">
    <property type="entry name" value="WD-REPEAT PROTEIN 18"/>
    <property type="match status" value="1"/>
</dbReference>
<dbReference type="AlphaFoldDB" id="A0A150GYN1"/>
<dbReference type="Proteomes" id="UP000075714">
    <property type="component" value="Unassembled WGS sequence"/>
</dbReference>
<keyword evidence="1 3" id="KW-0853">WD repeat</keyword>
<dbReference type="PROSITE" id="PS00678">
    <property type="entry name" value="WD_REPEATS_1"/>
    <property type="match status" value="1"/>
</dbReference>
<evidence type="ECO:0000256" key="3">
    <source>
        <dbReference type="PROSITE-ProRule" id="PRU00221"/>
    </source>
</evidence>
<reference evidence="6" key="1">
    <citation type="journal article" date="2016" name="Nat. Commun.">
        <title>The Gonium pectorale genome demonstrates co-option of cell cycle regulation during the evolution of multicellularity.</title>
        <authorList>
            <person name="Hanschen E.R."/>
            <person name="Marriage T.N."/>
            <person name="Ferris P.J."/>
            <person name="Hamaji T."/>
            <person name="Toyoda A."/>
            <person name="Fujiyama A."/>
            <person name="Neme R."/>
            <person name="Noguchi H."/>
            <person name="Minakuchi Y."/>
            <person name="Suzuki M."/>
            <person name="Kawai-Toyooka H."/>
            <person name="Smith D.R."/>
            <person name="Sparks H."/>
            <person name="Anderson J."/>
            <person name="Bakaric R."/>
            <person name="Luria V."/>
            <person name="Karger A."/>
            <person name="Kirschner M.W."/>
            <person name="Durand P.M."/>
            <person name="Michod R.E."/>
            <person name="Nozaki H."/>
            <person name="Olson B.J."/>
        </authorList>
    </citation>
    <scope>NUCLEOTIDE SEQUENCE [LARGE SCALE GENOMIC DNA]</scope>
    <source>
        <strain evidence="6">NIES-2863</strain>
    </source>
</reference>
<evidence type="ECO:0000256" key="2">
    <source>
        <dbReference type="ARBA" id="ARBA00022737"/>
    </source>
</evidence>
<proteinExistence type="predicted"/>
<organism evidence="5 6">
    <name type="scientific">Gonium pectorale</name>
    <name type="common">Green alga</name>
    <dbReference type="NCBI Taxonomy" id="33097"/>
    <lineage>
        <taxon>Eukaryota</taxon>
        <taxon>Viridiplantae</taxon>
        <taxon>Chlorophyta</taxon>
        <taxon>core chlorophytes</taxon>
        <taxon>Chlorophyceae</taxon>
        <taxon>CS clade</taxon>
        <taxon>Chlamydomonadales</taxon>
        <taxon>Volvocaceae</taxon>
        <taxon>Gonium</taxon>
    </lineage>
</organism>
<dbReference type="OrthoDB" id="6252103at2759"/>
<dbReference type="PROSITE" id="PS50294">
    <property type="entry name" value="WD_REPEATS_REGION"/>
    <property type="match status" value="1"/>
</dbReference>
<sequence>MSATALLFVGGPSLLLSGGEDTLVYAWLLPELLDPSLDPSSPAFTRPAPLHAWSDHTLPVTALAAGAGEAAALVASASLDRTVKLRRLADGALLRSVALPAAINDMVLDAGEQVLYAAGADGAVYEVPLLGDSAPGVSGRGSAAAAVGSAGAAAASSHAGGEGFRAFQGHSRPVTCLALATLGHASGGGGARGLSGEVLVSGSQDGTVRVWDVDSGQPVQVLNAPGKAAVSGILVLSRPRHMVAGADRSNPSGALGAEATSGGGGGGRAGPQRMQPLAPLSKYAGTVGSLKRWEGAPTIVDGSVAITALGSSSLLGQGAVDPGTGLFGQGLEQQQLLPGLPPGLGGGRQWLVGGTGTALEGVDLERAWEVSLGTTAVRL</sequence>
<dbReference type="InterPro" id="IPR019775">
    <property type="entry name" value="WD40_repeat_CS"/>
</dbReference>
<dbReference type="InterPro" id="IPR045227">
    <property type="entry name" value="WDR18/Ipi3/RID3"/>
</dbReference>
<keyword evidence="2" id="KW-0677">Repeat</keyword>
<dbReference type="GO" id="GO:0005656">
    <property type="term" value="C:nuclear pre-replicative complex"/>
    <property type="evidence" value="ECO:0007669"/>
    <property type="project" value="TreeGrafter"/>
</dbReference>
<evidence type="ECO:0000313" key="6">
    <source>
        <dbReference type="Proteomes" id="UP000075714"/>
    </source>
</evidence>
<dbReference type="GO" id="GO:0006261">
    <property type="term" value="P:DNA-templated DNA replication"/>
    <property type="evidence" value="ECO:0007669"/>
    <property type="project" value="TreeGrafter"/>
</dbReference>
<comment type="caution">
    <text evidence="5">The sequence shown here is derived from an EMBL/GenBank/DDBJ whole genome shotgun (WGS) entry which is preliminary data.</text>
</comment>
<dbReference type="InterPro" id="IPR015943">
    <property type="entry name" value="WD40/YVTN_repeat-like_dom_sf"/>
</dbReference>
<dbReference type="Pfam" id="PF00400">
    <property type="entry name" value="WD40"/>
    <property type="match status" value="1"/>
</dbReference>
<dbReference type="Gene3D" id="2.130.10.10">
    <property type="entry name" value="YVTN repeat-like/Quinoprotein amine dehydrogenase"/>
    <property type="match status" value="2"/>
</dbReference>
<evidence type="ECO:0000313" key="5">
    <source>
        <dbReference type="EMBL" id="KXZ54863.1"/>
    </source>
</evidence>
<dbReference type="STRING" id="33097.A0A150GYN1"/>
<dbReference type="PANTHER" id="PTHR18763:SF0">
    <property type="entry name" value="WD REPEAT-CONTAINING PROTEIN 18"/>
    <property type="match status" value="1"/>
</dbReference>
<keyword evidence="6" id="KW-1185">Reference proteome</keyword>
<name>A0A150GYN1_GONPE</name>
<accession>A0A150GYN1</accession>
<dbReference type="GO" id="GO:0006364">
    <property type="term" value="P:rRNA processing"/>
    <property type="evidence" value="ECO:0007669"/>
    <property type="project" value="TreeGrafter"/>
</dbReference>
<feature type="region of interest" description="Disordered" evidence="4">
    <location>
        <begin position="245"/>
        <end position="270"/>
    </location>
</feature>
<dbReference type="SMART" id="SM00320">
    <property type="entry name" value="WD40"/>
    <property type="match status" value="2"/>
</dbReference>